<dbReference type="InterPro" id="IPR035906">
    <property type="entry name" value="MetI-like_sf"/>
</dbReference>
<dbReference type="PANTHER" id="PTHR30614:SF42">
    <property type="entry name" value="GLUTAMATE_ASPARTATE IMPORT PERMEASE PROTEIN GLTJ"/>
    <property type="match status" value="1"/>
</dbReference>
<evidence type="ECO:0000256" key="7">
    <source>
        <dbReference type="ARBA" id="ARBA00022989"/>
    </source>
</evidence>
<dbReference type="EMBL" id="CP016896">
    <property type="protein sequence ID" value="APV35671.1"/>
    <property type="molecule type" value="Genomic_DNA"/>
</dbReference>
<feature type="transmembrane region" description="Helical" evidence="9">
    <location>
        <begin position="242"/>
        <end position="266"/>
    </location>
</feature>
<proteinExistence type="inferred from homology"/>
<dbReference type="InterPro" id="IPR000515">
    <property type="entry name" value="MetI-like"/>
</dbReference>
<evidence type="ECO:0000313" key="13">
    <source>
        <dbReference type="Proteomes" id="UP000185674"/>
    </source>
</evidence>
<dbReference type="EMBL" id="CP134206">
    <property type="protein sequence ID" value="WND05136.1"/>
    <property type="molecule type" value="Genomic_DNA"/>
</dbReference>
<keyword evidence="6" id="KW-0029">Amino-acid transport</keyword>
<dbReference type="InterPro" id="IPR010065">
    <property type="entry name" value="AA_ABC_transptr_permease_3TM"/>
</dbReference>
<dbReference type="PANTHER" id="PTHR30614">
    <property type="entry name" value="MEMBRANE COMPONENT OF AMINO ACID ABC TRANSPORTER"/>
    <property type="match status" value="1"/>
</dbReference>
<keyword evidence="7 9" id="KW-1133">Transmembrane helix</keyword>
<keyword evidence="3 9" id="KW-0813">Transport</keyword>
<evidence type="ECO:0000256" key="4">
    <source>
        <dbReference type="ARBA" id="ARBA00022475"/>
    </source>
</evidence>
<dbReference type="GeneID" id="67510946"/>
<feature type="transmembrane region" description="Helical" evidence="9">
    <location>
        <begin position="58"/>
        <end position="79"/>
    </location>
</feature>
<keyword evidence="5 9" id="KW-0812">Transmembrane</keyword>
<evidence type="ECO:0000256" key="8">
    <source>
        <dbReference type="ARBA" id="ARBA00023136"/>
    </source>
</evidence>
<evidence type="ECO:0000256" key="2">
    <source>
        <dbReference type="ARBA" id="ARBA00010072"/>
    </source>
</evidence>
<dbReference type="eggNOG" id="COG0765">
    <property type="taxonomic scope" value="Bacteria"/>
</dbReference>
<dbReference type="KEGG" id="asol:BEN76_06430"/>
<sequence>MSVGSLNWTVFCAESNEFSVEKAAWAESVCKAIGSSSYSQYADAPTWLQMLGSGVLTMIWTAIAAFFIAFFLGSLLGIIRTLPNKPLALIGDTYVEIFRNIPLIVQLFFWAFVFPELLPATLSSGSGEVVAGGWWKNLLNDHPAVIGVFALGLYTAARVSEHIRAGINTVSRGQKFAASAMGFTTGQSYRYVILPVAYRTVWPTITSEAMNVFKNSAVLYALSVLNFFAYTKTMREETSQDIIILILSTPVYLIITYTIKFIMAWIEKRMAVPGLGSGGK</sequence>
<comment type="subcellular location">
    <subcellularLocation>
        <location evidence="1">Cell inner membrane</location>
        <topology evidence="1">Multi-pass membrane protein</topology>
    </subcellularLocation>
    <subcellularLocation>
        <location evidence="9">Cell membrane</location>
        <topology evidence="9">Multi-pass membrane protein</topology>
    </subcellularLocation>
</comment>
<evidence type="ECO:0000256" key="1">
    <source>
        <dbReference type="ARBA" id="ARBA00004429"/>
    </source>
</evidence>
<keyword evidence="4" id="KW-1003">Cell membrane</keyword>
<evidence type="ECO:0000256" key="5">
    <source>
        <dbReference type="ARBA" id="ARBA00022692"/>
    </source>
</evidence>
<organism evidence="11 13">
    <name type="scientific">Acinetobacter soli</name>
    <dbReference type="NCBI Taxonomy" id="487316"/>
    <lineage>
        <taxon>Bacteria</taxon>
        <taxon>Pseudomonadati</taxon>
        <taxon>Pseudomonadota</taxon>
        <taxon>Gammaproteobacteria</taxon>
        <taxon>Moraxellales</taxon>
        <taxon>Moraxellaceae</taxon>
        <taxon>Acinetobacter</taxon>
    </lineage>
</organism>
<dbReference type="STRING" id="487316.BEN76_06430"/>
<feature type="transmembrane region" description="Helical" evidence="9">
    <location>
        <begin position="100"/>
        <end position="118"/>
    </location>
</feature>
<evidence type="ECO:0000313" key="11">
    <source>
        <dbReference type="EMBL" id="APV35671.1"/>
    </source>
</evidence>
<dbReference type="SUPFAM" id="SSF161098">
    <property type="entry name" value="MetI-like"/>
    <property type="match status" value="1"/>
</dbReference>
<accession>A0A1P8EHH4</accession>
<reference evidence="12" key="2">
    <citation type="submission" date="2023-09" db="EMBL/GenBank/DDBJ databases">
        <title>Acinetobacter soli.</title>
        <authorList>
            <person name="Kim B."/>
            <person name="Kim D."/>
            <person name="Park D."/>
        </authorList>
    </citation>
    <scope>NUCLEOTIDE SEQUENCE</scope>
    <source>
        <strain evidence="12">2023.05</strain>
    </source>
</reference>
<name>A0A1P8EHH4_9GAMM</name>
<evidence type="ECO:0000256" key="6">
    <source>
        <dbReference type="ARBA" id="ARBA00022970"/>
    </source>
</evidence>
<dbReference type="GO" id="GO:0043190">
    <property type="term" value="C:ATP-binding cassette (ABC) transporter complex"/>
    <property type="evidence" value="ECO:0007669"/>
    <property type="project" value="InterPro"/>
</dbReference>
<evidence type="ECO:0000256" key="3">
    <source>
        <dbReference type="ARBA" id="ARBA00022448"/>
    </source>
</evidence>
<dbReference type="Pfam" id="PF00528">
    <property type="entry name" value="BPD_transp_1"/>
    <property type="match status" value="1"/>
</dbReference>
<feature type="domain" description="ABC transmembrane type-1" evidence="10">
    <location>
        <begin position="55"/>
        <end position="263"/>
    </location>
</feature>
<dbReference type="PROSITE" id="PS50928">
    <property type="entry name" value="ABC_TM1"/>
    <property type="match status" value="1"/>
</dbReference>
<gene>
    <name evidence="11" type="ORF">BEN76_06430</name>
    <name evidence="12" type="ORF">RHP80_13165</name>
</gene>
<dbReference type="NCBIfam" id="TIGR01726">
    <property type="entry name" value="HEQRo_perm_3TM"/>
    <property type="match status" value="1"/>
</dbReference>
<dbReference type="AlphaFoldDB" id="A0A1P8EHH4"/>
<dbReference type="RefSeq" id="WP_004937110.1">
    <property type="nucleotide sequence ID" value="NZ_BBNM01000004.1"/>
</dbReference>
<dbReference type="CDD" id="cd06261">
    <property type="entry name" value="TM_PBP2"/>
    <property type="match status" value="1"/>
</dbReference>
<comment type="similarity">
    <text evidence="2">Belongs to the binding-protein-dependent transport system permease family. HisMQ subfamily.</text>
</comment>
<dbReference type="GO" id="GO:0022857">
    <property type="term" value="F:transmembrane transporter activity"/>
    <property type="evidence" value="ECO:0007669"/>
    <property type="project" value="InterPro"/>
</dbReference>
<keyword evidence="8 9" id="KW-0472">Membrane</keyword>
<evidence type="ECO:0000313" key="12">
    <source>
        <dbReference type="EMBL" id="WND05136.1"/>
    </source>
</evidence>
<dbReference type="InterPro" id="IPR043429">
    <property type="entry name" value="ArtM/GltK/GlnP/TcyL/YhdX-like"/>
</dbReference>
<dbReference type="GO" id="GO:0006865">
    <property type="term" value="P:amino acid transport"/>
    <property type="evidence" value="ECO:0007669"/>
    <property type="project" value="UniProtKB-KW"/>
</dbReference>
<protein>
    <submittedName>
        <fullName evidence="12">Amino acid ABC transporter permease</fullName>
    </submittedName>
    <submittedName>
        <fullName evidence="11">Amino acid transporter</fullName>
    </submittedName>
</protein>
<reference evidence="11 13" key="1">
    <citation type="submission" date="2016-08" db="EMBL/GenBank/DDBJ databases">
        <title>Complete genome sequence of Acinetobacter baylyi strain GFJ2.</title>
        <authorList>
            <person name="Tabata M."/>
            <person name="Kuboki S."/>
            <person name="Gibu N."/>
            <person name="Kinouchi Y."/>
            <person name="Vangnai A."/>
            <person name="Kasai D."/>
            <person name="Fukuda M."/>
        </authorList>
    </citation>
    <scope>NUCLEOTIDE SEQUENCE [LARGE SCALE GENOMIC DNA]</scope>
    <source>
        <strain evidence="11 13">GFJ2</strain>
    </source>
</reference>
<evidence type="ECO:0000259" key="10">
    <source>
        <dbReference type="PROSITE" id="PS50928"/>
    </source>
</evidence>
<dbReference type="Gene3D" id="1.10.3720.10">
    <property type="entry name" value="MetI-like"/>
    <property type="match status" value="1"/>
</dbReference>
<dbReference type="Proteomes" id="UP001256400">
    <property type="component" value="Chromosome"/>
</dbReference>
<dbReference type="Proteomes" id="UP000185674">
    <property type="component" value="Chromosome"/>
</dbReference>
<evidence type="ECO:0000256" key="9">
    <source>
        <dbReference type="RuleBase" id="RU363032"/>
    </source>
</evidence>